<dbReference type="Pfam" id="PF00309">
    <property type="entry name" value="Sigma54_AID"/>
    <property type="match status" value="1"/>
</dbReference>
<sequence length="512" mass="58793">MSGMRIGMDLSVRMNQQMILAPRMIQSMEILQLPIIDLQAKIEKELQENPFLEQKEQLGENEEGAEKEFNPDAPLKHDDTGDLEFSRLEALNRDWDDHFNEEHRGSRGALEEEGDRKMDAMANMPDRPRSLQDHLDEQLGELELDPEVRALAKHVCSFIDRTGYLGSRIKTKRRETDDESEARETFSPITLLEIAQTYDQLVTEDEVEDVLVSVIQKLDPPGIGARTLRECLLLQITDETPCADVLRVLVRDHLDDIGYNRIPVIQKATRFDIPTIQEAVEALHHLDPKPGLKFAESGVQYVVPDVVVERNDDGDYDVRLTDDWVPNIRISKRYFELYKSKGLDEAAKEKLRKSLQSAQWLVSAVEQRRNTLMKVTKAIIDHQRAFLDAGPEHIHPLKMQQIADLVKVHVTTVSRAVDDKWVQTPRGVFPLKRFFGGGKVNVQTQEDVAYEVMKQKLMELVSDEDKANPLSDEELVTRLNDAGYPVARRTVTKYRKMLKIPSSRQRKDWSRV</sequence>
<evidence type="ECO:0000313" key="12">
    <source>
        <dbReference type="EMBL" id="QDU20619.1"/>
    </source>
</evidence>
<keyword evidence="5" id="KW-0805">Transcription regulation</keyword>
<dbReference type="GO" id="GO:0016987">
    <property type="term" value="F:sigma factor activity"/>
    <property type="evidence" value="ECO:0007669"/>
    <property type="project" value="UniProtKB-KW"/>
</dbReference>
<dbReference type="RefSeq" id="WP_238389431.1">
    <property type="nucleotide sequence ID" value="NZ_CP036273.1"/>
</dbReference>
<evidence type="ECO:0000256" key="2">
    <source>
        <dbReference type="ARBA" id="ARBA00022478"/>
    </source>
</evidence>
<evidence type="ECO:0000256" key="1">
    <source>
        <dbReference type="ARBA" id="ARBA00008798"/>
    </source>
</evidence>
<dbReference type="PIRSF" id="PIRSF000774">
    <property type="entry name" value="RpoN"/>
    <property type="match status" value="1"/>
</dbReference>
<dbReference type="PANTHER" id="PTHR32248:SF4">
    <property type="entry name" value="RNA POLYMERASE SIGMA-54 FACTOR"/>
    <property type="match status" value="1"/>
</dbReference>
<dbReference type="InterPro" id="IPR038709">
    <property type="entry name" value="RpoN_core-bd_sf"/>
</dbReference>
<dbReference type="PANTHER" id="PTHR32248">
    <property type="entry name" value="RNA POLYMERASE SIGMA-54 FACTOR"/>
    <property type="match status" value="1"/>
</dbReference>
<dbReference type="KEGG" id="uli:ETAA1_25750"/>
<dbReference type="AlphaFoldDB" id="A0A517XSW3"/>
<comment type="similarity">
    <text evidence="1">Belongs to the sigma-54 factor family.</text>
</comment>
<evidence type="ECO:0000256" key="4">
    <source>
        <dbReference type="ARBA" id="ARBA00022695"/>
    </source>
</evidence>
<dbReference type="PROSITE" id="PS50044">
    <property type="entry name" value="SIGMA54_3"/>
    <property type="match status" value="1"/>
</dbReference>
<evidence type="ECO:0000256" key="8">
    <source>
        <dbReference type="ARBA" id="ARBA00023163"/>
    </source>
</evidence>
<keyword evidence="6" id="KW-0731">Sigma factor</keyword>
<dbReference type="EMBL" id="CP036273">
    <property type="protein sequence ID" value="QDU20619.1"/>
    <property type="molecule type" value="Genomic_DNA"/>
</dbReference>
<gene>
    <name evidence="12" type="primary">rpoN1</name>
    <name evidence="12" type="ORF">ETAA1_25750</name>
</gene>
<proteinExistence type="inferred from homology"/>
<dbReference type="Gene3D" id="1.10.10.60">
    <property type="entry name" value="Homeodomain-like"/>
    <property type="match status" value="1"/>
</dbReference>
<evidence type="ECO:0000256" key="7">
    <source>
        <dbReference type="ARBA" id="ARBA00023125"/>
    </source>
</evidence>
<dbReference type="Pfam" id="PF04963">
    <property type="entry name" value="Sigma54_CBD"/>
    <property type="match status" value="1"/>
</dbReference>
<keyword evidence="2" id="KW-0240">DNA-directed RNA polymerase</keyword>
<protein>
    <submittedName>
        <fullName evidence="12">RNA polymerase sigma-54 factor 1</fullName>
    </submittedName>
</protein>
<dbReference type="GO" id="GO:0006352">
    <property type="term" value="P:DNA-templated transcription initiation"/>
    <property type="evidence" value="ECO:0007669"/>
    <property type="project" value="InterPro"/>
</dbReference>
<keyword evidence="8" id="KW-0804">Transcription</keyword>
<dbReference type="InterPro" id="IPR007634">
    <property type="entry name" value="RNA_pol_sigma_54_DNA-bd"/>
</dbReference>
<evidence type="ECO:0000256" key="3">
    <source>
        <dbReference type="ARBA" id="ARBA00022679"/>
    </source>
</evidence>
<evidence type="ECO:0000256" key="6">
    <source>
        <dbReference type="ARBA" id="ARBA00023082"/>
    </source>
</evidence>
<reference evidence="12 13" key="1">
    <citation type="submission" date="2019-02" db="EMBL/GenBank/DDBJ databases">
        <title>Deep-cultivation of Planctomycetes and their phenomic and genomic characterization uncovers novel biology.</title>
        <authorList>
            <person name="Wiegand S."/>
            <person name="Jogler M."/>
            <person name="Boedeker C."/>
            <person name="Pinto D."/>
            <person name="Vollmers J."/>
            <person name="Rivas-Marin E."/>
            <person name="Kohn T."/>
            <person name="Peeters S.H."/>
            <person name="Heuer A."/>
            <person name="Rast P."/>
            <person name="Oberbeckmann S."/>
            <person name="Bunk B."/>
            <person name="Jeske O."/>
            <person name="Meyerdierks A."/>
            <person name="Storesund J.E."/>
            <person name="Kallscheuer N."/>
            <person name="Luecker S."/>
            <person name="Lage O.M."/>
            <person name="Pohl T."/>
            <person name="Merkel B.J."/>
            <person name="Hornburger P."/>
            <person name="Mueller R.-W."/>
            <person name="Bruemmer F."/>
            <person name="Labrenz M."/>
            <person name="Spormann A.M."/>
            <person name="Op den Camp H."/>
            <person name="Overmann J."/>
            <person name="Amann R."/>
            <person name="Jetten M.S.M."/>
            <person name="Mascher T."/>
            <person name="Medema M.H."/>
            <person name="Devos D.P."/>
            <person name="Kaster A.-K."/>
            <person name="Ovreas L."/>
            <person name="Rohde M."/>
            <person name="Galperin M.Y."/>
            <person name="Jogler C."/>
        </authorList>
    </citation>
    <scope>NUCLEOTIDE SEQUENCE [LARGE SCALE GENOMIC DNA]</scope>
    <source>
        <strain evidence="12 13">ETA_A1</strain>
    </source>
</reference>
<dbReference type="Proteomes" id="UP000319576">
    <property type="component" value="Chromosome"/>
</dbReference>
<feature type="domain" description="RNA polymerase sigma factor 54 core-binding" evidence="11">
    <location>
        <begin position="122"/>
        <end position="334"/>
    </location>
</feature>
<evidence type="ECO:0000259" key="10">
    <source>
        <dbReference type="Pfam" id="PF04552"/>
    </source>
</evidence>
<dbReference type="GO" id="GO:0003677">
    <property type="term" value="F:DNA binding"/>
    <property type="evidence" value="ECO:0007669"/>
    <property type="project" value="UniProtKB-KW"/>
</dbReference>
<dbReference type="InterPro" id="IPR000394">
    <property type="entry name" value="RNA_pol_sigma_54"/>
</dbReference>
<dbReference type="Pfam" id="PF04552">
    <property type="entry name" value="Sigma54_DBD"/>
    <property type="match status" value="1"/>
</dbReference>
<dbReference type="PROSITE" id="PS00718">
    <property type="entry name" value="SIGMA54_2"/>
    <property type="match status" value="1"/>
</dbReference>
<name>A0A517XSW3_9BACT</name>
<accession>A0A517XSW3</accession>
<dbReference type="InterPro" id="IPR007046">
    <property type="entry name" value="RNA_pol_sigma_54_core-bd"/>
</dbReference>
<keyword evidence="7" id="KW-0238">DNA-binding</keyword>
<evidence type="ECO:0000256" key="5">
    <source>
        <dbReference type="ARBA" id="ARBA00023015"/>
    </source>
</evidence>
<organism evidence="12 13">
    <name type="scientific">Urbifossiella limnaea</name>
    <dbReference type="NCBI Taxonomy" id="2528023"/>
    <lineage>
        <taxon>Bacteria</taxon>
        <taxon>Pseudomonadati</taxon>
        <taxon>Planctomycetota</taxon>
        <taxon>Planctomycetia</taxon>
        <taxon>Gemmatales</taxon>
        <taxon>Gemmataceae</taxon>
        <taxon>Urbifossiella</taxon>
    </lineage>
</organism>
<keyword evidence="3" id="KW-0808">Transferase</keyword>
<dbReference type="GO" id="GO:0000428">
    <property type="term" value="C:DNA-directed RNA polymerase complex"/>
    <property type="evidence" value="ECO:0007669"/>
    <property type="project" value="UniProtKB-KW"/>
</dbReference>
<dbReference type="GO" id="GO:0016779">
    <property type="term" value="F:nucleotidyltransferase activity"/>
    <property type="evidence" value="ECO:0007669"/>
    <property type="project" value="UniProtKB-KW"/>
</dbReference>
<dbReference type="Gene3D" id="1.10.10.1330">
    <property type="entry name" value="RNA polymerase sigma-54 factor, core-binding domain"/>
    <property type="match status" value="1"/>
</dbReference>
<evidence type="ECO:0000313" key="13">
    <source>
        <dbReference type="Proteomes" id="UP000319576"/>
    </source>
</evidence>
<dbReference type="NCBIfam" id="TIGR02395">
    <property type="entry name" value="rpoN_sigma"/>
    <property type="match status" value="1"/>
</dbReference>
<evidence type="ECO:0000256" key="9">
    <source>
        <dbReference type="SAM" id="MobiDB-lite"/>
    </source>
</evidence>
<evidence type="ECO:0000259" key="11">
    <source>
        <dbReference type="Pfam" id="PF04963"/>
    </source>
</evidence>
<feature type="region of interest" description="Disordered" evidence="9">
    <location>
        <begin position="57"/>
        <end position="78"/>
    </location>
</feature>
<feature type="domain" description="RNA polymerase sigma factor 54 DNA-binding" evidence="10">
    <location>
        <begin position="350"/>
        <end position="507"/>
    </location>
</feature>
<keyword evidence="4" id="KW-0548">Nucleotidyltransferase</keyword>
<dbReference type="PRINTS" id="PR00045">
    <property type="entry name" value="SIGMA54FCT"/>
</dbReference>
<dbReference type="GO" id="GO:0001216">
    <property type="term" value="F:DNA-binding transcription activator activity"/>
    <property type="evidence" value="ECO:0007669"/>
    <property type="project" value="InterPro"/>
</dbReference>
<keyword evidence="13" id="KW-1185">Reference proteome</keyword>